<dbReference type="EMBL" id="BART01007611">
    <property type="protein sequence ID" value="GAG60465.1"/>
    <property type="molecule type" value="Genomic_DNA"/>
</dbReference>
<evidence type="ECO:0000313" key="2">
    <source>
        <dbReference type="EMBL" id="GAG60465.1"/>
    </source>
</evidence>
<accession>X0YWB3</accession>
<name>X0YWB3_9ZZZZ</name>
<organism evidence="2">
    <name type="scientific">marine sediment metagenome</name>
    <dbReference type="NCBI Taxonomy" id="412755"/>
    <lineage>
        <taxon>unclassified sequences</taxon>
        <taxon>metagenomes</taxon>
        <taxon>ecological metagenomes</taxon>
    </lineage>
</organism>
<dbReference type="AlphaFoldDB" id="X0YWB3"/>
<keyword evidence="1" id="KW-0472">Membrane</keyword>
<sequence length="104" mass="11535">MGLVADLWSGIPKELKIIFGIAVFLNSGYAILWVMIFAWNLLVINGMNAINGCMTDTPEACVPALDGIYIFGINFANYWVIVALIFLPAMALFAIKWYSLTLNK</sequence>
<keyword evidence="1" id="KW-1133">Transmembrane helix</keyword>
<keyword evidence="1" id="KW-0812">Transmembrane</keyword>
<comment type="caution">
    <text evidence="2">The sequence shown here is derived from an EMBL/GenBank/DDBJ whole genome shotgun (WGS) entry which is preliminary data.</text>
</comment>
<protein>
    <submittedName>
        <fullName evidence="2">Uncharacterized protein</fullName>
    </submittedName>
</protein>
<evidence type="ECO:0000256" key="1">
    <source>
        <dbReference type="SAM" id="Phobius"/>
    </source>
</evidence>
<gene>
    <name evidence="2" type="ORF">S01H4_17297</name>
</gene>
<feature type="transmembrane region" description="Helical" evidence="1">
    <location>
        <begin position="78"/>
        <end position="98"/>
    </location>
</feature>
<reference evidence="2" key="1">
    <citation type="journal article" date="2014" name="Front. Microbiol.">
        <title>High frequency of phylogenetically diverse reductive dehalogenase-homologous genes in deep subseafloor sedimentary metagenomes.</title>
        <authorList>
            <person name="Kawai M."/>
            <person name="Futagami T."/>
            <person name="Toyoda A."/>
            <person name="Takaki Y."/>
            <person name="Nishi S."/>
            <person name="Hori S."/>
            <person name="Arai W."/>
            <person name="Tsubouchi T."/>
            <person name="Morono Y."/>
            <person name="Uchiyama I."/>
            <person name="Ito T."/>
            <person name="Fujiyama A."/>
            <person name="Inagaki F."/>
            <person name="Takami H."/>
        </authorList>
    </citation>
    <scope>NUCLEOTIDE SEQUENCE</scope>
    <source>
        <strain evidence="2">Expedition CK06-06</strain>
    </source>
</reference>
<feature type="transmembrane region" description="Helical" evidence="1">
    <location>
        <begin position="17"/>
        <end position="39"/>
    </location>
</feature>
<proteinExistence type="predicted"/>